<dbReference type="AlphaFoldDB" id="A0AAV7WHB4"/>
<proteinExistence type="predicted"/>
<evidence type="ECO:0000313" key="2">
    <source>
        <dbReference type="EMBL" id="KAJ1213441.1"/>
    </source>
</evidence>
<feature type="compositionally biased region" description="Basic and acidic residues" evidence="1">
    <location>
        <begin position="35"/>
        <end position="51"/>
    </location>
</feature>
<sequence length="121" mass="13077">MCPRSDSLVPGTPQAQPASGSSLHLLPPTRVPRRPPREDSWGWGQAEERGPRPSLGAPTSALTIGLGHAPHSLLRGFVQPSSCFLSHRDVGPNLQRGPAARSRTQQSVQTAFRRCSFISYV</sequence>
<name>A0AAV7WHB4_PLEWA</name>
<protein>
    <submittedName>
        <fullName evidence="3">Uncharacterized protein</fullName>
    </submittedName>
</protein>
<feature type="compositionally biased region" description="Polar residues" evidence="1">
    <location>
        <begin position="13"/>
        <end position="22"/>
    </location>
</feature>
<evidence type="ECO:0000313" key="3">
    <source>
        <dbReference type="EMBL" id="KAJ1213442.1"/>
    </source>
</evidence>
<comment type="caution">
    <text evidence="3">The sequence shown here is derived from an EMBL/GenBank/DDBJ whole genome shotgun (WGS) entry which is preliminary data.</text>
</comment>
<reference evidence="3" key="1">
    <citation type="journal article" date="2022" name="bioRxiv">
        <title>Sequencing and chromosome-scale assembly of the giantPleurodeles waltlgenome.</title>
        <authorList>
            <person name="Brown T."/>
            <person name="Elewa A."/>
            <person name="Iarovenko S."/>
            <person name="Subramanian E."/>
            <person name="Araus A.J."/>
            <person name="Petzold A."/>
            <person name="Susuki M."/>
            <person name="Suzuki K.-i.T."/>
            <person name="Hayashi T."/>
            <person name="Toyoda A."/>
            <person name="Oliveira C."/>
            <person name="Osipova E."/>
            <person name="Leigh N.D."/>
            <person name="Simon A."/>
            <person name="Yun M.H."/>
        </authorList>
    </citation>
    <scope>NUCLEOTIDE SEQUENCE</scope>
    <source>
        <strain evidence="3">20211129_DDA</strain>
        <tissue evidence="3">Liver</tissue>
    </source>
</reference>
<accession>A0AAV7WHB4</accession>
<feature type="region of interest" description="Disordered" evidence="1">
    <location>
        <begin position="1"/>
        <end position="59"/>
    </location>
</feature>
<dbReference type="Proteomes" id="UP001066276">
    <property type="component" value="Chromosome 1_1"/>
</dbReference>
<evidence type="ECO:0000313" key="4">
    <source>
        <dbReference type="Proteomes" id="UP001066276"/>
    </source>
</evidence>
<gene>
    <name evidence="2" type="ORF">NDU88_001078</name>
    <name evidence="3" type="ORF">NDU88_001079</name>
</gene>
<organism evidence="3 4">
    <name type="scientific">Pleurodeles waltl</name>
    <name type="common">Iberian ribbed newt</name>
    <dbReference type="NCBI Taxonomy" id="8319"/>
    <lineage>
        <taxon>Eukaryota</taxon>
        <taxon>Metazoa</taxon>
        <taxon>Chordata</taxon>
        <taxon>Craniata</taxon>
        <taxon>Vertebrata</taxon>
        <taxon>Euteleostomi</taxon>
        <taxon>Amphibia</taxon>
        <taxon>Batrachia</taxon>
        <taxon>Caudata</taxon>
        <taxon>Salamandroidea</taxon>
        <taxon>Salamandridae</taxon>
        <taxon>Pleurodelinae</taxon>
        <taxon>Pleurodeles</taxon>
    </lineage>
</organism>
<dbReference type="EMBL" id="JANPWB010000001">
    <property type="protein sequence ID" value="KAJ1213441.1"/>
    <property type="molecule type" value="Genomic_DNA"/>
</dbReference>
<evidence type="ECO:0000256" key="1">
    <source>
        <dbReference type="SAM" id="MobiDB-lite"/>
    </source>
</evidence>
<dbReference type="EMBL" id="JANPWB010000001">
    <property type="protein sequence ID" value="KAJ1213442.1"/>
    <property type="molecule type" value="Genomic_DNA"/>
</dbReference>
<keyword evidence="4" id="KW-1185">Reference proteome</keyword>